<dbReference type="InterPro" id="IPR033856">
    <property type="entry name" value="Trp_halogen"/>
</dbReference>
<dbReference type="InterPro" id="IPR036188">
    <property type="entry name" value="FAD/NAD-bd_sf"/>
</dbReference>
<name>A0A2K9NFL5_9PROT</name>
<dbReference type="Pfam" id="PF04820">
    <property type="entry name" value="Trp_halogenase"/>
    <property type="match status" value="1"/>
</dbReference>
<evidence type="ECO:0000313" key="1">
    <source>
        <dbReference type="EMBL" id="AUN31920.1"/>
    </source>
</evidence>
<dbReference type="Gene3D" id="3.50.50.60">
    <property type="entry name" value="FAD/NAD(P)-binding domain"/>
    <property type="match status" value="1"/>
</dbReference>
<dbReference type="AlphaFoldDB" id="A0A2K9NFL5"/>
<sequence length="516" mass="56806">MRVQAAKRLRVVIVGGGTAGWMMASGLAKLLPADAYDLTLIESDEIGTVGVGEATLPHIKLFNDRLGIDEAEFMRATGATIKLGIEFVGWNQPTDRYIHPFGVFGEPWAGVDFQHHWARARLSGIDAGSLQDYSFAVALCRAGLFDHPVVDTQSIRSSFSYAYHFDAGLYAEFLRTWSNARGVTRVEGRILDVARDGESGHVTRLTLASGDGIEGDFFVDCSGFRSLLVGGAMQVPWCDWSHWLPCDRALAVPSGSVTPLTPYTRATARKAGWTWRIPLQHRIGNGYVFSSRWCGEEEARETLLSALDGPGLAEPRLLRFAAGRRARAWEGNCVAAGLSSGFLEPLESTSIFLIQAAMFDLVGLMPRPGGGIDPRLSTEFNRLFEIHYDRVRDFLILHYMANSRHGEPLWDHVRSMEMPDSLMHKLDLFRESAAAPDYKLGLFSRDSWLSVFEGQGVMPGAYARLADHLPLPELERRLSDLRGRIRDGLSGMPTHADFIAGHCAAPDRAGSQGNAA</sequence>
<gene>
    <name evidence="1" type="ORF">C0V82_15915</name>
</gene>
<dbReference type="PANTHER" id="PTHR43747">
    <property type="entry name" value="FAD-BINDING PROTEIN"/>
    <property type="match status" value="1"/>
</dbReference>
<dbReference type="KEGG" id="ncb:C0V82_15915"/>
<reference evidence="1 2" key="1">
    <citation type="submission" date="2017-12" db="EMBL/GenBank/DDBJ databases">
        <title>Genomes of bacteria within cyanobacterial aggregates.</title>
        <authorList>
            <person name="Cai H."/>
        </authorList>
    </citation>
    <scope>NUCLEOTIDE SEQUENCE [LARGE SCALE GENOMIC DNA]</scope>
    <source>
        <strain evidence="1 2">TH16</strain>
    </source>
</reference>
<protein>
    <submittedName>
        <fullName evidence="1">Tryptophan halogenase</fullName>
    </submittedName>
</protein>
<dbReference type="PANTHER" id="PTHR43747:SF4">
    <property type="entry name" value="FLAVIN-DEPENDENT TRYPTOPHAN HALOGENASE"/>
    <property type="match status" value="1"/>
</dbReference>
<keyword evidence="2" id="KW-1185">Reference proteome</keyword>
<dbReference type="PIRSF" id="PIRSF011396">
    <property type="entry name" value="Trp_halogenase"/>
    <property type="match status" value="1"/>
</dbReference>
<dbReference type="SUPFAM" id="SSF51905">
    <property type="entry name" value="FAD/NAD(P)-binding domain"/>
    <property type="match status" value="1"/>
</dbReference>
<dbReference type="InterPro" id="IPR050816">
    <property type="entry name" value="Flavin-dep_Halogenase_NPB"/>
</dbReference>
<proteinExistence type="predicted"/>
<dbReference type="RefSeq" id="WP_102113475.1">
    <property type="nucleotide sequence ID" value="NZ_BMGN01000012.1"/>
</dbReference>
<dbReference type="GO" id="GO:0004497">
    <property type="term" value="F:monooxygenase activity"/>
    <property type="evidence" value="ECO:0007669"/>
    <property type="project" value="InterPro"/>
</dbReference>
<dbReference type="InterPro" id="IPR006905">
    <property type="entry name" value="Flavin_halogenase"/>
</dbReference>
<accession>A0A2K9NFL5</accession>
<dbReference type="EMBL" id="CP025612">
    <property type="protein sequence ID" value="AUN31920.1"/>
    <property type="molecule type" value="Genomic_DNA"/>
</dbReference>
<evidence type="ECO:0000313" key="2">
    <source>
        <dbReference type="Proteomes" id="UP000234752"/>
    </source>
</evidence>
<organism evidence="1 2">
    <name type="scientific">Niveispirillum cyanobacteriorum</name>
    <dbReference type="NCBI Taxonomy" id="1612173"/>
    <lineage>
        <taxon>Bacteria</taxon>
        <taxon>Pseudomonadati</taxon>
        <taxon>Pseudomonadota</taxon>
        <taxon>Alphaproteobacteria</taxon>
        <taxon>Rhodospirillales</taxon>
        <taxon>Azospirillaceae</taxon>
        <taxon>Niveispirillum</taxon>
    </lineage>
</organism>
<dbReference type="OrthoDB" id="5695497at2"/>
<dbReference type="Proteomes" id="UP000234752">
    <property type="component" value="Chromosome eg_2"/>
</dbReference>